<feature type="compositionally biased region" description="Low complexity" evidence="1">
    <location>
        <begin position="32"/>
        <end position="45"/>
    </location>
</feature>
<protein>
    <submittedName>
        <fullName evidence="2">Uncharacterized protein</fullName>
    </submittedName>
</protein>
<evidence type="ECO:0000313" key="3">
    <source>
        <dbReference type="Proteomes" id="UP000675880"/>
    </source>
</evidence>
<evidence type="ECO:0000256" key="1">
    <source>
        <dbReference type="SAM" id="MobiDB-lite"/>
    </source>
</evidence>
<organism evidence="2 3">
    <name type="scientific">Nitrospira defluvii</name>
    <dbReference type="NCBI Taxonomy" id="330214"/>
    <lineage>
        <taxon>Bacteria</taxon>
        <taxon>Pseudomonadati</taxon>
        <taxon>Nitrospirota</taxon>
        <taxon>Nitrospiria</taxon>
        <taxon>Nitrospirales</taxon>
        <taxon>Nitrospiraceae</taxon>
        <taxon>Nitrospira</taxon>
    </lineage>
</organism>
<gene>
    <name evidence="2" type="ORF">NSPZN2_10573</name>
</gene>
<name>A0ABM8QI51_9BACT</name>
<dbReference type="RefSeq" id="WP_213040440.1">
    <property type="nucleotide sequence ID" value="NZ_CAJNBJ010000001.1"/>
</dbReference>
<accession>A0ABM8QI51</accession>
<feature type="region of interest" description="Disordered" evidence="1">
    <location>
        <begin position="32"/>
        <end position="57"/>
    </location>
</feature>
<evidence type="ECO:0000313" key="2">
    <source>
        <dbReference type="EMBL" id="CAE6698174.1"/>
    </source>
</evidence>
<sequence length="57" mass="5881">MMDLSPVLDAGLTVLGAIAVLSMGLWTLSSESSTVSTSQQPSTSVRAYHESSLPKAA</sequence>
<dbReference type="Proteomes" id="UP000675880">
    <property type="component" value="Unassembled WGS sequence"/>
</dbReference>
<proteinExistence type="predicted"/>
<reference evidence="2 3" key="1">
    <citation type="submission" date="2021-02" db="EMBL/GenBank/DDBJ databases">
        <authorList>
            <person name="Han P."/>
        </authorList>
    </citation>
    <scope>NUCLEOTIDE SEQUENCE [LARGE SCALE GENOMIC DNA]</scope>
    <source>
        <strain evidence="2">Candidatus Nitrospira sp. ZN2</strain>
    </source>
</reference>
<keyword evidence="3" id="KW-1185">Reference proteome</keyword>
<dbReference type="EMBL" id="CAJNBJ010000001">
    <property type="protein sequence ID" value="CAE6698174.1"/>
    <property type="molecule type" value="Genomic_DNA"/>
</dbReference>
<comment type="caution">
    <text evidence="2">The sequence shown here is derived from an EMBL/GenBank/DDBJ whole genome shotgun (WGS) entry which is preliminary data.</text>
</comment>